<dbReference type="AlphaFoldDB" id="A0AAW1HDX4"/>
<feature type="region of interest" description="Disordered" evidence="1">
    <location>
        <begin position="1"/>
        <end position="56"/>
    </location>
</feature>
<comment type="caution">
    <text evidence="3">The sequence shown here is derived from an EMBL/GenBank/DDBJ whole genome shotgun (WGS) entry which is preliminary data.</text>
</comment>
<dbReference type="PANTHER" id="PTHR46631">
    <property type="entry name" value="60S RIBOSOMAL PROTEIN L18A-LIKE"/>
    <property type="match status" value="1"/>
</dbReference>
<dbReference type="Proteomes" id="UP001443914">
    <property type="component" value="Unassembled WGS sequence"/>
</dbReference>
<gene>
    <name evidence="3" type="ORF">RND81_12G220700</name>
</gene>
<evidence type="ECO:0000313" key="4">
    <source>
        <dbReference type="Proteomes" id="UP001443914"/>
    </source>
</evidence>
<evidence type="ECO:0000313" key="3">
    <source>
        <dbReference type="EMBL" id="KAK9674246.1"/>
    </source>
</evidence>
<reference evidence="3" key="1">
    <citation type="submission" date="2024-03" db="EMBL/GenBank/DDBJ databases">
        <title>WGS assembly of Saponaria officinalis var. Norfolk2.</title>
        <authorList>
            <person name="Jenkins J."/>
            <person name="Shu S."/>
            <person name="Grimwood J."/>
            <person name="Barry K."/>
            <person name="Goodstein D."/>
            <person name="Schmutz J."/>
            <person name="Leebens-Mack J."/>
            <person name="Osbourn A."/>
        </authorList>
    </citation>
    <scope>NUCLEOTIDE SEQUENCE [LARGE SCALE GENOMIC DNA]</scope>
    <source>
        <strain evidence="3">JIC</strain>
    </source>
</reference>
<name>A0AAW1HDX4_SAPOF</name>
<sequence length="149" mass="16506">MKEHDKVSHHDIESNQPPQQPPQQQPYGTFQGTLTPTAMRFPQPAPPPGSMDPPPEYFSRGYQSVPGYIVADGRPMRAYERLPCCGIGFGWFLFIIGFFLAGIPWYAAAIILICCRNVDPREKPGYVCCTIASVLAIIATTFGVSRLDD</sequence>
<keyword evidence="2" id="KW-1133">Transmembrane helix</keyword>
<feature type="transmembrane region" description="Helical" evidence="2">
    <location>
        <begin position="125"/>
        <end position="144"/>
    </location>
</feature>
<dbReference type="InterPro" id="IPR044804">
    <property type="entry name" value="Ribosomal_eL20z-like"/>
</dbReference>
<feature type="compositionally biased region" description="Polar residues" evidence="1">
    <location>
        <begin position="27"/>
        <end position="36"/>
    </location>
</feature>
<protein>
    <recommendedName>
        <fullName evidence="5">60S ribosomal protein L18a-like protein</fullName>
    </recommendedName>
</protein>
<evidence type="ECO:0008006" key="5">
    <source>
        <dbReference type="Google" id="ProtNLM"/>
    </source>
</evidence>
<dbReference type="PANTHER" id="PTHR46631:SF4">
    <property type="entry name" value="OS06G0359400 PROTEIN"/>
    <property type="match status" value="1"/>
</dbReference>
<feature type="compositionally biased region" description="Pro residues" evidence="1">
    <location>
        <begin position="43"/>
        <end position="56"/>
    </location>
</feature>
<dbReference type="EMBL" id="JBDFQZ010000012">
    <property type="protein sequence ID" value="KAK9674246.1"/>
    <property type="molecule type" value="Genomic_DNA"/>
</dbReference>
<organism evidence="3 4">
    <name type="scientific">Saponaria officinalis</name>
    <name type="common">Common soapwort</name>
    <name type="synonym">Lychnis saponaria</name>
    <dbReference type="NCBI Taxonomy" id="3572"/>
    <lineage>
        <taxon>Eukaryota</taxon>
        <taxon>Viridiplantae</taxon>
        <taxon>Streptophyta</taxon>
        <taxon>Embryophyta</taxon>
        <taxon>Tracheophyta</taxon>
        <taxon>Spermatophyta</taxon>
        <taxon>Magnoliopsida</taxon>
        <taxon>eudicotyledons</taxon>
        <taxon>Gunneridae</taxon>
        <taxon>Pentapetalae</taxon>
        <taxon>Caryophyllales</taxon>
        <taxon>Caryophyllaceae</taxon>
        <taxon>Caryophylleae</taxon>
        <taxon>Saponaria</taxon>
    </lineage>
</organism>
<feature type="transmembrane region" description="Helical" evidence="2">
    <location>
        <begin position="89"/>
        <end position="113"/>
    </location>
</feature>
<keyword evidence="2" id="KW-0812">Transmembrane</keyword>
<keyword evidence="4" id="KW-1185">Reference proteome</keyword>
<keyword evidence="2" id="KW-0472">Membrane</keyword>
<evidence type="ECO:0000256" key="1">
    <source>
        <dbReference type="SAM" id="MobiDB-lite"/>
    </source>
</evidence>
<proteinExistence type="predicted"/>
<feature type="compositionally biased region" description="Basic and acidic residues" evidence="1">
    <location>
        <begin position="1"/>
        <end position="13"/>
    </location>
</feature>
<evidence type="ECO:0000256" key="2">
    <source>
        <dbReference type="SAM" id="Phobius"/>
    </source>
</evidence>
<accession>A0AAW1HDX4</accession>